<evidence type="ECO:0000313" key="2">
    <source>
        <dbReference type="EMBL" id="CEK79677.1"/>
    </source>
</evidence>
<evidence type="ECO:0000256" key="1">
    <source>
        <dbReference type="SAM" id="MobiDB-lite"/>
    </source>
</evidence>
<dbReference type="AlphaFoldDB" id="A0A0B7AGA1"/>
<feature type="region of interest" description="Disordered" evidence="1">
    <location>
        <begin position="51"/>
        <end position="75"/>
    </location>
</feature>
<dbReference type="EMBL" id="HACG01032812">
    <property type="protein sequence ID" value="CEK79677.1"/>
    <property type="molecule type" value="Transcribed_RNA"/>
</dbReference>
<feature type="non-terminal residue" evidence="2">
    <location>
        <position position="75"/>
    </location>
</feature>
<organism evidence="2">
    <name type="scientific">Arion vulgaris</name>
    <dbReference type="NCBI Taxonomy" id="1028688"/>
    <lineage>
        <taxon>Eukaryota</taxon>
        <taxon>Metazoa</taxon>
        <taxon>Spiralia</taxon>
        <taxon>Lophotrochozoa</taxon>
        <taxon>Mollusca</taxon>
        <taxon>Gastropoda</taxon>
        <taxon>Heterobranchia</taxon>
        <taxon>Euthyneura</taxon>
        <taxon>Panpulmonata</taxon>
        <taxon>Eupulmonata</taxon>
        <taxon>Stylommatophora</taxon>
        <taxon>Helicina</taxon>
        <taxon>Arionoidea</taxon>
        <taxon>Arionidae</taxon>
        <taxon>Arion</taxon>
    </lineage>
</organism>
<sequence length="75" mass="8785">CERKQRDHVHISETNKSSKSDMMHVEEKHSLLEGLKCKAKKSFTTSFEHLLSRGKKKDDTSDTFRQRSWTTDSET</sequence>
<reference evidence="2" key="1">
    <citation type="submission" date="2014-12" db="EMBL/GenBank/DDBJ databases">
        <title>Insight into the proteome of Arion vulgaris.</title>
        <authorList>
            <person name="Aradska J."/>
            <person name="Bulat T."/>
            <person name="Smidak R."/>
            <person name="Sarate P."/>
            <person name="Gangsoo J."/>
            <person name="Sialana F."/>
            <person name="Bilban M."/>
            <person name="Lubec G."/>
        </authorList>
    </citation>
    <scope>NUCLEOTIDE SEQUENCE</scope>
    <source>
        <tissue evidence="2">Skin</tissue>
    </source>
</reference>
<gene>
    <name evidence="2" type="primary">ORF116803</name>
</gene>
<name>A0A0B7AGA1_9EUPU</name>
<feature type="non-terminal residue" evidence="2">
    <location>
        <position position="1"/>
    </location>
</feature>
<protein>
    <submittedName>
        <fullName evidence="2">Uncharacterized protein</fullName>
    </submittedName>
</protein>
<feature type="region of interest" description="Disordered" evidence="1">
    <location>
        <begin position="1"/>
        <end position="25"/>
    </location>
</feature>
<accession>A0A0B7AGA1</accession>
<feature type="compositionally biased region" description="Polar residues" evidence="1">
    <location>
        <begin position="66"/>
        <end position="75"/>
    </location>
</feature>
<feature type="compositionally biased region" description="Basic and acidic residues" evidence="1">
    <location>
        <begin position="56"/>
        <end position="65"/>
    </location>
</feature>
<proteinExistence type="predicted"/>